<reference evidence="4 6" key="2">
    <citation type="submission" date="2018-06" db="EMBL/GenBank/DDBJ databases">
        <authorList>
            <consortium name="Pathogen Informatics"/>
            <person name="Doyle S."/>
        </authorList>
    </citation>
    <scope>NUCLEOTIDE SEQUENCE [LARGE SCALE GENOMIC DNA]</scope>
    <source>
        <strain evidence="4 6">NCTC12437</strain>
    </source>
</reference>
<dbReference type="EMBL" id="LNXT01000048">
    <property type="protein sequence ID" value="KTC67940.1"/>
    <property type="molecule type" value="Genomic_DNA"/>
</dbReference>
<dbReference type="EMBL" id="UGNW01000001">
    <property type="protein sequence ID" value="STX31351.1"/>
    <property type="molecule type" value="Genomic_DNA"/>
</dbReference>
<feature type="domain" description="Pyrrolo-quinoline quinone repeat" evidence="2">
    <location>
        <begin position="230"/>
        <end position="381"/>
    </location>
</feature>
<evidence type="ECO:0000259" key="2">
    <source>
        <dbReference type="Pfam" id="PF13360"/>
    </source>
</evidence>
<dbReference type="Proteomes" id="UP000255066">
    <property type="component" value="Unassembled WGS sequence"/>
</dbReference>
<dbReference type="STRING" id="28083.Lbir_2542"/>
<feature type="domain" description="Pyrrolo-quinoline quinone repeat" evidence="2">
    <location>
        <begin position="55"/>
        <end position="159"/>
    </location>
</feature>
<dbReference type="Proteomes" id="UP000054735">
    <property type="component" value="Unassembled WGS sequence"/>
</dbReference>
<reference evidence="3 5" key="1">
    <citation type="submission" date="2015-11" db="EMBL/GenBank/DDBJ databases">
        <title>Genomic analysis of 38 Legionella species identifies large and diverse effector repertoires.</title>
        <authorList>
            <person name="Burstein D."/>
            <person name="Amaro F."/>
            <person name="Zusman T."/>
            <person name="Lifshitz Z."/>
            <person name="Cohen O."/>
            <person name="Gilbert J.A."/>
            <person name="Pupko T."/>
            <person name="Shuman H.A."/>
            <person name="Segal G."/>
        </authorList>
    </citation>
    <scope>NUCLEOTIDE SEQUENCE [LARGE SCALE GENOMIC DNA]</scope>
    <source>
        <strain evidence="3 5">CDC#1407-AL-14</strain>
    </source>
</reference>
<feature type="signal peptide" evidence="1">
    <location>
        <begin position="1"/>
        <end position="29"/>
    </location>
</feature>
<proteinExistence type="predicted"/>
<keyword evidence="1" id="KW-0732">Signal</keyword>
<dbReference type="InterPro" id="IPR011047">
    <property type="entry name" value="Quinoprotein_ADH-like_sf"/>
</dbReference>
<evidence type="ECO:0000313" key="4">
    <source>
        <dbReference type="EMBL" id="STX31351.1"/>
    </source>
</evidence>
<evidence type="ECO:0000256" key="1">
    <source>
        <dbReference type="SAM" id="SignalP"/>
    </source>
</evidence>
<accession>A0A378I9R6</accession>
<evidence type="ECO:0000313" key="3">
    <source>
        <dbReference type="EMBL" id="KTC67940.1"/>
    </source>
</evidence>
<keyword evidence="5" id="KW-1185">Reference proteome</keyword>
<dbReference type="SMART" id="SM00564">
    <property type="entry name" value="PQQ"/>
    <property type="match status" value="5"/>
</dbReference>
<evidence type="ECO:0000313" key="6">
    <source>
        <dbReference type="Proteomes" id="UP000255066"/>
    </source>
</evidence>
<dbReference type="Gene3D" id="2.130.10.10">
    <property type="entry name" value="YVTN repeat-like/Quinoprotein amine dehydrogenase"/>
    <property type="match status" value="1"/>
</dbReference>
<name>A0A378I9R6_9GAMM</name>
<dbReference type="SUPFAM" id="SSF50998">
    <property type="entry name" value="Quinoprotein alcohol dehydrogenase-like"/>
    <property type="match status" value="1"/>
</dbReference>
<dbReference type="PANTHER" id="PTHR34512:SF30">
    <property type="entry name" value="OUTER MEMBRANE PROTEIN ASSEMBLY FACTOR BAMB"/>
    <property type="match status" value="1"/>
</dbReference>
<organism evidence="4 6">
    <name type="scientific">Legionella birminghamensis</name>
    <dbReference type="NCBI Taxonomy" id="28083"/>
    <lineage>
        <taxon>Bacteria</taxon>
        <taxon>Pseudomonadati</taxon>
        <taxon>Pseudomonadota</taxon>
        <taxon>Gammaproteobacteria</taxon>
        <taxon>Legionellales</taxon>
        <taxon>Legionellaceae</taxon>
        <taxon>Legionella</taxon>
    </lineage>
</organism>
<dbReference type="InterPro" id="IPR018391">
    <property type="entry name" value="PQQ_b-propeller_rpt"/>
</dbReference>
<dbReference type="RefSeq" id="WP_058524543.1">
    <property type="nucleotide sequence ID" value="NZ_CAAAHV010000003.1"/>
</dbReference>
<gene>
    <name evidence="3" type="ORF">Lbir_2542</name>
    <name evidence="4" type="ORF">NCTC12437_01123</name>
</gene>
<dbReference type="AlphaFoldDB" id="A0A378I9R6"/>
<protein>
    <submittedName>
        <fullName evidence="4">Outer membrane biogenesis protein BamB</fullName>
    </submittedName>
</protein>
<evidence type="ECO:0000313" key="5">
    <source>
        <dbReference type="Proteomes" id="UP000054735"/>
    </source>
</evidence>
<feature type="chain" id="PRO_5016920270" evidence="1">
    <location>
        <begin position="30"/>
        <end position="396"/>
    </location>
</feature>
<dbReference type="InterPro" id="IPR002372">
    <property type="entry name" value="PQQ_rpt_dom"/>
</dbReference>
<dbReference type="PANTHER" id="PTHR34512">
    <property type="entry name" value="CELL SURFACE PROTEIN"/>
    <property type="match status" value="1"/>
</dbReference>
<dbReference type="Pfam" id="PF13360">
    <property type="entry name" value="PQQ_2"/>
    <property type="match status" value="2"/>
</dbReference>
<sequence length="396" mass="44335">MLASKLWKLGAVSAGLLVFSFSYSKPSQAVDTSIWGMYQGNAAHTGYVPIVIDTAKIKQIWSVDVGQDGFPGMNTEIHQASIGHKYVFVSRYNYGQANSLEAFSFEDGHVVWSVDLNHLAVQPSAYSDGVVYVQTVYGDSRKTRLWAFDENSGEYLFSSQFLAEYQSYKAPVIDNDKVYASGGFRAGIVAFNAHKAGRLWFTHFDRYGEEATAAVNEKYVLYYNACVMYKLDKNTGDILSKIQDDYCEWKRDYDPTPVLFGNDFAFVTSNQYLTKFNLAEDKVEFAINNVSSNPSVDDKKVYVIKDSQLTAINAETGDVVWSIDASDFRKVEDLVVTKNLVFVSDRKKTRAYSKSKKHELVWQADVGGKLSLSSKGLFIVSHSGTLTAFNINADYL</sequence>
<dbReference type="InterPro" id="IPR015943">
    <property type="entry name" value="WD40/YVTN_repeat-like_dom_sf"/>
</dbReference>